<organism evidence="3 4">
    <name type="scientific">Cerrena zonata</name>
    <dbReference type="NCBI Taxonomy" id="2478898"/>
    <lineage>
        <taxon>Eukaryota</taxon>
        <taxon>Fungi</taxon>
        <taxon>Dikarya</taxon>
        <taxon>Basidiomycota</taxon>
        <taxon>Agaricomycotina</taxon>
        <taxon>Agaricomycetes</taxon>
        <taxon>Polyporales</taxon>
        <taxon>Cerrenaceae</taxon>
        <taxon>Cerrena</taxon>
    </lineage>
</organism>
<gene>
    <name evidence="3" type="ORF">QCA50_009567</name>
</gene>
<dbReference type="EMBL" id="JASBNA010000014">
    <property type="protein sequence ID" value="KAK7687067.1"/>
    <property type="molecule type" value="Genomic_DNA"/>
</dbReference>
<evidence type="ECO:0000313" key="3">
    <source>
        <dbReference type="EMBL" id="KAK7687067.1"/>
    </source>
</evidence>
<feature type="transmembrane region" description="Helical" evidence="2">
    <location>
        <begin position="20"/>
        <end position="44"/>
    </location>
</feature>
<evidence type="ECO:0000256" key="2">
    <source>
        <dbReference type="SAM" id="Phobius"/>
    </source>
</evidence>
<accession>A0AAW0G3X6</accession>
<dbReference type="AlphaFoldDB" id="A0AAW0G3X6"/>
<feature type="compositionally biased region" description="Low complexity" evidence="1">
    <location>
        <begin position="120"/>
        <end position="130"/>
    </location>
</feature>
<name>A0AAW0G3X6_9APHY</name>
<proteinExistence type="predicted"/>
<protein>
    <submittedName>
        <fullName evidence="3">Uncharacterized protein</fullName>
    </submittedName>
</protein>
<comment type="caution">
    <text evidence="3">The sequence shown here is derived from an EMBL/GenBank/DDBJ whole genome shotgun (WGS) entry which is preliminary data.</text>
</comment>
<keyword evidence="2" id="KW-0472">Membrane</keyword>
<feature type="region of interest" description="Disordered" evidence="1">
    <location>
        <begin position="79"/>
        <end position="130"/>
    </location>
</feature>
<feature type="compositionally biased region" description="Low complexity" evidence="1">
    <location>
        <begin position="89"/>
        <end position="111"/>
    </location>
</feature>
<keyword evidence="4" id="KW-1185">Reference proteome</keyword>
<keyword evidence="2" id="KW-0812">Transmembrane</keyword>
<sequence length="167" mass="17644">MAPPHVSTLTKRDVTIGLPLPVIATIVAVVATLNILIFLAWCFVTRHHFRRTKRRPAALQISSPSNFMQFEKSPVFADKFGNALPNRNPSPQLPSTRSSQSSSSVTPIGSPGDAGSDVPSDSTAVSTSGATSSLDLKSEFVPLDAQSLNTETASIYSAASAPRVNHG</sequence>
<keyword evidence="2" id="KW-1133">Transmembrane helix</keyword>
<dbReference type="Proteomes" id="UP001385951">
    <property type="component" value="Unassembled WGS sequence"/>
</dbReference>
<evidence type="ECO:0000256" key="1">
    <source>
        <dbReference type="SAM" id="MobiDB-lite"/>
    </source>
</evidence>
<reference evidence="3 4" key="1">
    <citation type="submission" date="2022-09" db="EMBL/GenBank/DDBJ databases">
        <authorList>
            <person name="Palmer J.M."/>
        </authorList>
    </citation>
    <scope>NUCLEOTIDE SEQUENCE [LARGE SCALE GENOMIC DNA]</scope>
    <source>
        <strain evidence="3 4">DSM 7382</strain>
    </source>
</reference>
<evidence type="ECO:0000313" key="4">
    <source>
        <dbReference type="Proteomes" id="UP001385951"/>
    </source>
</evidence>